<organism evidence="2 3">
    <name type="scientific">Portunus trituberculatus</name>
    <name type="common">Swimming crab</name>
    <name type="synonym">Neptunus trituberculatus</name>
    <dbReference type="NCBI Taxonomy" id="210409"/>
    <lineage>
        <taxon>Eukaryota</taxon>
        <taxon>Metazoa</taxon>
        <taxon>Ecdysozoa</taxon>
        <taxon>Arthropoda</taxon>
        <taxon>Crustacea</taxon>
        <taxon>Multicrustacea</taxon>
        <taxon>Malacostraca</taxon>
        <taxon>Eumalacostraca</taxon>
        <taxon>Eucarida</taxon>
        <taxon>Decapoda</taxon>
        <taxon>Pleocyemata</taxon>
        <taxon>Brachyura</taxon>
        <taxon>Eubrachyura</taxon>
        <taxon>Portunoidea</taxon>
        <taxon>Portunidae</taxon>
        <taxon>Portuninae</taxon>
        <taxon>Portunus</taxon>
    </lineage>
</organism>
<dbReference type="Proteomes" id="UP000324222">
    <property type="component" value="Unassembled WGS sequence"/>
</dbReference>
<accession>A0A5B7DER0</accession>
<keyword evidence="3" id="KW-1185">Reference proteome</keyword>
<dbReference type="AlphaFoldDB" id="A0A5B7DER0"/>
<comment type="caution">
    <text evidence="2">The sequence shown here is derived from an EMBL/GenBank/DDBJ whole genome shotgun (WGS) entry which is preliminary data.</text>
</comment>
<feature type="region of interest" description="Disordered" evidence="1">
    <location>
        <begin position="36"/>
        <end position="74"/>
    </location>
</feature>
<dbReference type="EMBL" id="VSRR010000799">
    <property type="protein sequence ID" value="MPC19734.1"/>
    <property type="molecule type" value="Genomic_DNA"/>
</dbReference>
<evidence type="ECO:0000256" key="1">
    <source>
        <dbReference type="SAM" id="MobiDB-lite"/>
    </source>
</evidence>
<gene>
    <name evidence="2" type="ORF">E2C01_012660</name>
</gene>
<name>A0A5B7DER0_PORTR</name>
<evidence type="ECO:0000313" key="2">
    <source>
        <dbReference type="EMBL" id="MPC19734.1"/>
    </source>
</evidence>
<protein>
    <submittedName>
        <fullName evidence="2">Uncharacterized protein</fullName>
    </submittedName>
</protein>
<evidence type="ECO:0000313" key="3">
    <source>
        <dbReference type="Proteomes" id="UP000324222"/>
    </source>
</evidence>
<sequence length="90" mass="10250">MRSPEWRKVKEQDPETHLLVRYMLLEGTRELASRPPVNTIQSRRHAAWKERESGGVVDARSLQPPGKLQPDPCHARIVNTGGYEGSYQAQ</sequence>
<reference evidence="2 3" key="1">
    <citation type="submission" date="2019-05" db="EMBL/GenBank/DDBJ databases">
        <title>Another draft genome of Portunus trituberculatus and its Hox gene families provides insights of decapod evolution.</title>
        <authorList>
            <person name="Jeong J.-H."/>
            <person name="Song I."/>
            <person name="Kim S."/>
            <person name="Choi T."/>
            <person name="Kim D."/>
            <person name="Ryu S."/>
            <person name="Kim W."/>
        </authorList>
    </citation>
    <scope>NUCLEOTIDE SEQUENCE [LARGE SCALE GENOMIC DNA]</scope>
    <source>
        <tissue evidence="2">Muscle</tissue>
    </source>
</reference>
<proteinExistence type="predicted"/>